<dbReference type="Gramene" id="Bo12788s010.1">
    <property type="protein sequence ID" value="Bo12788s010.1"/>
    <property type="gene ID" value="Bo12788s010"/>
</dbReference>
<dbReference type="STRING" id="109376.A0A0D2ZZG8"/>
<evidence type="ECO:0000313" key="3">
    <source>
        <dbReference type="EnsemblPlants" id="Bo12788s010.1"/>
    </source>
</evidence>
<keyword evidence="4" id="KW-1185">Reference proteome</keyword>
<dbReference type="HOGENOM" id="CLU_1820709_0_0_1"/>
<evidence type="ECO:0000313" key="4">
    <source>
        <dbReference type="Proteomes" id="UP000032141"/>
    </source>
</evidence>
<reference evidence="3" key="2">
    <citation type="submission" date="2015-06" db="UniProtKB">
        <authorList>
            <consortium name="EnsemblPlants"/>
        </authorList>
    </citation>
    <scope>IDENTIFICATION</scope>
</reference>
<organism evidence="3 4">
    <name type="scientific">Brassica oleracea var. oleracea</name>
    <dbReference type="NCBI Taxonomy" id="109376"/>
    <lineage>
        <taxon>Eukaryota</taxon>
        <taxon>Viridiplantae</taxon>
        <taxon>Streptophyta</taxon>
        <taxon>Embryophyta</taxon>
        <taxon>Tracheophyta</taxon>
        <taxon>Spermatophyta</taxon>
        <taxon>Magnoliopsida</taxon>
        <taxon>eudicotyledons</taxon>
        <taxon>Gunneridae</taxon>
        <taxon>Pentapetalae</taxon>
        <taxon>rosids</taxon>
        <taxon>malvids</taxon>
        <taxon>Brassicales</taxon>
        <taxon>Brassicaceae</taxon>
        <taxon>Brassiceae</taxon>
        <taxon>Brassica</taxon>
    </lineage>
</organism>
<name>A0A0D2ZZG8_BRAOL</name>
<protein>
    <recommendedName>
        <fullName evidence="2">Retrotransposon gag domain-containing protein</fullName>
    </recommendedName>
</protein>
<evidence type="ECO:0000259" key="2">
    <source>
        <dbReference type="Pfam" id="PF03732"/>
    </source>
</evidence>
<feature type="domain" description="Retrotransposon gag" evidence="2">
    <location>
        <begin position="3"/>
        <end position="48"/>
    </location>
</feature>
<reference evidence="3" key="1">
    <citation type="journal article" date="2014" name="Genome Biol.">
        <title>Transcriptome and methylome profiling reveals relics of genome dominance in the mesopolyploid Brassica oleracea.</title>
        <authorList>
            <person name="Parkin I.A."/>
            <person name="Koh C."/>
            <person name="Tang H."/>
            <person name="Robinson S.J."/>
            <person name="Kagale S."/>
            <person name="Clarke W.E."/>
            <person name="Town C.D."/>
            <person name="Nixon J."/>
            <person name="Krishnakumar V."/>
            <person name="Bidwell S.L."/>
            <person name="Denoeud F."/>
            <person name="Belcram H."/>
            <person name="Links M.G."/>
            <person name="Just J."/>
            <person name="Clarke C."/>
            <person name="Bender T."/>
            <person name="Huebert T."/>
            <person name="Mason A.S."/>
            <person name="Pires J.C."/>
            <person name="Barker G."/>
            <person name="Moore J."/>
            <person name="Walley P.G."/>
            <person name="Manoli S."/>
            <person name="Batley J."/>
            <person name="Edwards D."/>
            <person name="Nelson M.N."/>
            <person name="Wang X."/>
            <person name="Paterson A.H."/>
            <person name="King G."/>
            <person name="Bancroft I."/>
            <person name="Chalhoub B."/>
            <person name="Sharpe A.G."/>
        </authorList>
    </citation>
    <scope>NUCLEOTIDE SEQUENCE [LARGE SCALE GENOMIC DNA]</scope>
    <source>
        <strain evidence="3">cv. TO1000</strain>
    </source>
</reference>
<accession>A0A0D2ZZG8</accession>
<dbReference type="Pfam" id="PF03732">
    <property type="entry name" value="Retrotrans_gag"/>
    <property type="match status" value="1"/>
</dbReference>
<evidence type="ECO:0000256" key="1">
    <source>
        <dbReference type="SAM" id="MobiDB-lite"/>
    </source>
</evidence>
<feature type="compositionally biased region" description="Low complexity" evidence="1">
    <location>
        <begin position="84"/>
        <end position="95"/>
    </location>
</feature>
<proteinExistence type="predicted"/>
<dbReference type="Proteomes" id="UP000032141">
    <property type="component" value="Unassembled WGS sequence"/>
</dbReference>
<sequence length="142" mass="15946">MFTRLQNLRQGSRSVDDYAEEFSLLLTRNEIFDSEVQLVSRFIGGLRTQIQNAMSQFDPLTVAEAHRRAVAFENQFKSSTQNWPSSSRARPPLASNEASHAHASKENNETGVTRAVGSTKQATPAEDLRRSNRPNALRCYTC</sequence>
<feature type="compositionally biased region" description="Basic and acidic residues" evidence="1">
    <location>
        <begin position="99"/>
        <end position="108"/>
    </location>
</feature>
<dbReference type="AlphaFoldDB" id="A0A0D2ZZG8"/>
<dbReference type="EnsemblPlants" id="Bo12788s010.1">
    <property type="protein sequence ID" value="Bo12788s010.1"/>
    <property type="gene ID" value="Bo12788s010"/>
</dbReference>
<dbReference type="InterPro" id="IPR005162">
    <property type="entry name" value="Retrotrans_gag_dom"/>
</dbReference>
<feature type="region of interest" description="Disordered" evidence="1">
    <location>
        <begin position="74"/>
        <end position="130"/>
    </location>
</feature>